<keyword evidence="1" id="KW-0812">Transmembrane</keyword>
<dbReference type="InterPro" id="IPR049352">
    <property type="entry name" value="Rost"/>
</dbReference>
<evidence type="ECO:0000313" key="2">
    <source>
        <dbReference type="EnsemblMetazoa" id="XP_011679919"/>
    </source>
</evidence>
<proteinExistence type="predicted"/>
<accession>A0A7M7HLZ9</accession>
<feature type="transmembrane region" description="Helical" evidence="1">
    <location>
        <begin position="235"/>
        <end position="261"/>
    </location>
</feature>
<feature type="transmembrane region" description="Helical" evidence="1">
    <location>
        <begin position="165"/>
        <end position="184"/>
    </location>
</feature>
<dbReference type="InParanoid" id="A0A7M7HLZ9"/>
<dbReference type="Proteomes" id="UP000007110">
    <property type="component" value="Unassembled WGS sequence"/>
</dbReference>
<dbReference type="OMA" id="VIESMWP"/>
<dbReference type="PANTHER" id="PTHR12242">
    <property type="entry name" value="OS02G0130600 PROTEIN-RELATED"/>
    <property type="match status" value="1"/>
</dbReference>
<dbReference type="GeneID" id="100890273"/>
<feature type="transmembrane region" description="Helical" evidence="1">
    <location>
        <begin position="196"/>
        <end position="215"/>
    </location>
</feature>
<evidence type="ECO:0000256" key="1">
    <source>
        <dbReference type="SAM" id="Phobius"/>
    </source>
</evidence>
<dbReference type="EnsemblMetazoa" id="XM_011681617">
    <property type="protein sequence ID" value="XP_011679919"/>
    <property type="gene ID" value="LOC100890273"/>
</dbReference>
<reference evidence="3" key="1">
    <citation type="submission" date="2015-02" db="EMBL/GenBank/DDBJ databases">
        <title>Genome sequencing for Strongylocentrotus purpuratus.</title>
        <authorList>
            <person name="Murali S."/>
            <person name="Liu Y."/>
            <person name="Vee V."/>
            <person name="English A."/>
            <person name="Wang M."/>
            <person name="Skinner E."/>
            <person name="Han Y."/>
            <person name="Muzny D.M."/>
            <person name="Worley K.C."/>
            <person name="Gibbs R.A."/>
        </authorList>
    </citation>
    <scope>NUCLEOTIDE SEQUENCE</scope>
</reference>
<feature type="transmembrane region" description="Helical" evidence="1">
    <location>
        <begin position="56"/>
        <end position="78"/>
    </location>
</feature>
<dbReference type="OrthoDB" id="419711at2759"/>
<name>A0A7M7HLZ9_STRPU</name>
<reference evidence="2" key="2">
    <citation type="submission" date="2021-01" db="UniProtKB">
        <authorList>
            <consortium name="EnsemblMetazoa"/>
        </authorList>
    </citation>
    <scope>IDENTIFICATION</scope>
</reference>
<keyword evidence="1" id="KW-1133">Transmembrane helix</keyword>
<sequence>MSGESRHDDSSDVVERSGRRCGKFAVADFKLTCNKISDVSCCQDGMPFFIYCFYRFLVGGYFFGFLIFFIVFSIQGVFGVKFLIYLTNWTYMLVTVYLCTASINVLLNFVLDHRGLDGSHDGFHRIRNQLQWLLFNIAITSSIIVTLVYWPILRPMIPEDMKPPLYLDMSIHLFTSIFCLLDLFITKVTIKFHHVIYPALYLIVYGLFAIFYWVAGGTDPYGDLYIYPIIDFENAPGIAAATMIGIVVAVFLAHGFLKLLYYLRVRFVDRRVETSVEEERARLNPQGHSFYNGEVI</sequence>
<dbReference type="PANTHER" id="PTHR12242:SF1">
    <property type="entry name" value="MYND-TYPE DOMAIN-CONTAINING PROTEIN"/>
    <property type="match status" value="1"/>
</dbReference>
<dbReference type="KEGG" id="spu:100890273"/>
<feature type="transmembrane region" description="Helical" evidence="1">
    <location>
        <begin position="90"/>
        <end position="111"/>
    </location>
</feature>
<feature type="transmembrane region" description="Helical" evidence="1">
    <location>
        <begin position="132"/>
        <end position="153"/>
    </location>
</feature>
<protein>
    <recommendedName>
        <fullName evidence="4">Protein rolling stone</fullName>
    </recommendedName>
</protein>
<dbReference type="RefSeq" id="XP_011679919.2">
    <property type="nucleotide sequence ID" value="XM_011681617.2"/>
</dbReference>
<evidence type="ECO:0000313" key="3">
    <source>
        <dbReference type="Proteomes" id="UP000007110"/>
    </source>
</evidence>
<organism evidence="2 3">
    <name type="scientific">Strongylocentrotus purpuratus</name>
    <name type="common">Purple sea urchin</name>
    <dbReference type="NCBI Taxonomy" id="7668"/>
    <lineage>
        <taxon>Eukaryota</taxon>
        <taxon>Metazoa</taxon>
        <taxon>Echinodermata</taxon>
        <taxon>Eleutherozoa</taxon>
        <taxon>Echinozoa</taxon>
        <taxon>Echinoidea</taxon>
        <taxon>Euechinoidea</taxon>
        <taxon>Echinacea</taxon>
        <taxon>Camarodonta</taxon>
        <taxon>Echinidea</taxon>
        <taxon>Strongylocentrotidae</taxon>
        <taxon>Strongylocentrotus</taxon>
    </lineage>
</organism>
<dbReference type="GO" id="GO:0016020">
    <property type="term" value="C:membrane"/>
    <property type="evidence" value="ECO:0000318"/>
    <property type="project" value="GO_Central"/>
</dbReference>
<keyword evidence="1" id="KW-0472">Membrane</keyword>
<keyword evidence="3" id="KW-1185">Reference proteome</keyword>
<dbReference type="Pfam" id="PF21534">
    <property type="entry name" value="Rost"/>
    <property type="match status" value="1"/>
</dbReference>
<dbReference type="AlphaFoldDB" id="A0A7M7HLZ9"/>
<evidence type="ECO:0008006" key="4">
    <source>
        <dbReference type="Google" id="ProtNLM"/>
    </source>
</evidence>